<dbReference type="PANTHER" id="PTHR42798:SF7">
    <property type="entry name" value="ALPHA-D-RIBOSE 1-METHYLPHOSPHONATE 5-TRIPHOSPHATE SYNTHASE SUBUNIT PHNL"/>
    <property type="match status" value="1"/>
</dbReference>
<dbReference type="PANTHER" id="PTHR42798">
    <property type="entry name" value="LIPOPROTEIN-RELEASING SYSTEM ATP-BINDING PROTEIN LOLD"/>
    <property type="match status" value="1"/>
</dbReference>
<reference evidence="6 7" key="1">
    <citation type="submission" date="2010-05" db="EMBL/GenBank/DDBJ databases">
        <title>Complete sequence of Thermoanaerobacter mathranii subsp. mathranii mathranii str. A3.</title>
        <authorList>
            <consortium name="US DOE Joint Genome Institute"/>
            <person name="Lucas S."/>
            <person name="Copeland A."/>
            <person name="Lapidus A."/>
            <person name="Cheng J.-F."/>
            <person name="Bruce D."/>
            <person name="Goodwin L."/>
            <person name="Pitluck S."/>
            <person name="Held B."/>
            <person name="Detter J.C."/>
            <person name="Han C."/>
            <person name="Tapia R."/>
            <person name="Land M."/>
            <person name="Hauser L."/>
            <person name="Kyrpides N."/>
            <person name="Mikhailova N."/>
            <person name="Zhou J."/>
            <person name="Hemme C."/>
            <person name="Woyke T."/>
        </authorList>
    </citation>
    <scope>NUCLEOTIDE SEQUENCE [LARGE SCALE GENOMIC DNA]</scope>
    <source>
        <strain evidence="6 7">A3</strain>
    </source>
</reference>
<protein>
    <submittedName>
        <fullName evidence="6">ABC transporter related protein</fullName>
    </submittedName>
</protein>
<evidence type="ECO:0000313" key="6">
    <source>
        <dbReference type="EMBL" id="ADH60251.1"/>
    </source>
</evidence>
<proteinExistence type="inferred from homology"/>
<keyword evidence="4" id="KW-0067">ATP-binding</keyword>
<accession>A0ABN3Z2M8</accession>
<organism evidence="6 7">
    <name type="scientific">Thermoanaerobacter mathranii subsp. mathranii (strain DSM 11426 / CCUG 53645 / CIP 108742 / A3)</name>
    <dbReference type="NCBI Taxonomy" id="583358"/>
    <lineage>
        <taxon>Bacteria</taxon>
        <taxon>Bacillati</taxon>
        <taxon>Bacillota</taxon>
        <taxon>Clostridia</taxon>
        <taxon>Thermoanaerobacterales</taxon>
        <taxon>Thermoanaerobacteraceae</taxon>
        <taxon>Thermoanaerobacter</taxon>
    </lineage>
</organism>
<evidence type="ECO:0000256" key="1">
    <source>
        <dbReference type="ARBA" id="ARBA00005417"/>
    </source>
</evidence>
<keyword evidence="2" id="KW-0813">Transport</keyword>
<dbReference type="SUPFAM" id="SSF52540">
    <property type="entry name" value="P-loop containing nucleoside triphosphate hydrolases"/>
    <property type="match status" value="1"/>
</dbReference>
<dbReference type="Gene3D" id="3.40.50.300">
    <property type="entry name" value="P-loop containing nucleotide triphosphate hydrolases"/>
    <property type="match status" value="1"/>
</dbReference>
<name>A0ABN3Z2M8_THEM3</name>
<comment type="similarity">
    <text evidence="1">Belongs to the ABC transporter superfamily.</text>
</comment>
<dbReference type="InterPro" id="IPR017871">
    <property type="entry name" value="ABC_transporter-like_CS"/>
</dbReference>
<keyword evidence="7" id="KW-1185">Reference proteome</keyword>
<feature type="domain" description="ABC transporter" evidence="5">
    <location>
        <begin position="4"/>
        <end position="222"/>
    </location>
</feature>
<evidence type="ECO:0000256" key="3">
    <source>
        <dbReference type="ARBA" id="ARBA00022741"/>
    </source>
</evidence>
<evidence type="ECO:0000259" key="5">
    <source>
        <dbReference type="PROSITE" id="PS50893"/>
    </source>
</evidence>
<dbReference type="CDD" id="cd03255">
    <property type="entry name" value="ABC_MJ0796_LolCDE_FtsE"/>
    <property type="match status" value="1"/>
</dbReference>
<dbReference type="InterPro" id="IPR003439">
    <property type="entry name" value="ABC_transporter-like_ATP-bd"/>
</dbReference>
<dbReference type="InterPro" id="IPR017911">
    <property type="entry name" value="MacB-like_ATP-bd"/>
</dbReference>
<dbReference type="RefSeq" id="WP_012994539.1">
    <property type="nucleotide sequence ID" value="NC_014209.1"/>
</dbReference>
<dbReference type="Pfam" id="PF00005">
    <property type="entry name" value="ABC_tran"/>
    <property type="match status" value="1"/>
</dbReference>
<gene>
    <name evidence="6" type="ordered locus">Tmath_0492</name>
</gene>
<sequence>MVILKTEKLFKEYNVEGNVTKVLNGIDLEINEGEFVSIMGPSGSGKSTLLYVLSGLEKPTSGSIFFKGEDLTLLNDDKLSKLRRREFGFIFQFYNLIPNLNVEENITLPLEFEGINRKEYNSNIDKILERVGLIEKKQNFPYQLSGGQQQRVAIARALIIDPKIIFADEPTGNLDSKAGEEILKLLYNLSKENNKTVLMVTHDNYAASFSDRIIKIKDGVIE</sequence>
<dbReference type="PROSITE" id="PS00211">
    <property type="entry name" value="ABC_TRANSPORTER_1"/>
    <property type="match status" value="1"/>
</dbReference>
<evidence type="ECO:0000256" key="4">
    <source>
        <dbReference type="ARBA" id="ARBA00022840"/>
    </source>
</evidence>
<dbReference type="EMBL" id="CP002032">
    <property type="protein sequence ID" value="ADH60251.1"/>
    <property type="molecule type" value="Genomic_DNA"/>
</dbReference>
<dbReference type="SMART" id="SM00382">
    <property type="entry name" value="AAA"/>
    <property type="match status" value="1"/>
</dbReference>
<dbReference type="InterPro" id="IPR027417">
    <property type="entry name" value="P-loop_NTPase"/>
</dbReference>
<dbReference type="InterPro" id="IPR003593">
    <property type="entry name" value="AAA+_ATPase"/>
</dbReference>
<evidence type="ECO:0000313" key="7">
    <source>
        <dbReference type="Proteomes" id="UP000002064"/>
    </source>
</evidence>
<evidence type="ECO:0000256" key="2">
    <source>
        <dbReference type="ARBA" id="ARBA00022448"/>
    </source>
</evidence>
<keyword evidence="3" id="KW-0547">Nucleotide-binding</keyword>
<dbReference type="Proteomes" id="UP000002064">
    <property type="component" value="Chromosome"/>
</dbReference>
<dbReference type="PROSITE" id="PS50893">
    <property type="entry name" value="ABC_TRANSPORTER_2"/>
    <property type="match status" value="1"/>
</dbReference>